<dbReference type="Pfam" id="PF22977">
    <property type="entry name" value="WHD"/>
    <property type="match status" value="1"/>
</dbReference>
<keyword evidence="2" id="KW-0547">Nucleotide-binding</keyword>
<dbReference type="SMART" id="SM00382">
    <property type="entry name" value="AAA"/>
    <property type="match status" value="1"/>
</dbReference>
<dbReference type="PANTHER" id="PTHR23074:SF83">
    <property type="entry name" value="VACUOLAR PROTEIN SORTING-ASSOCIATED PROTEIN 4A"/>
    <property type="match status" value="1"/>
</dbReference>
<comment type="caution">
    <text evidence="2">The sequence shown here is derived from an EMBL/GenBank/DDBJ whole genome shotgun (WGS) entry which is preliminary data.</text>
</comment>
<dbReference type="SUPFAM" id="SSF52540">
    <property type="entry name" value="P-loop containing nucleoside triphosphate hydrolases"/>
    <property type="match status" value="1"/>
</dbReference>
<dbReference type="InterPro" id="IPR003593">
    <property type="entry name" value="AAA+_ATPase"/>
</dbReference>
<dbReference type="CDD" id="cd19481">
    <property type="entry name" value="RecA-like_protease"/>
    <property type="match status" value="1"/>
</dbReference>
<dbReference type="InterPro" id="IPR050304">
    <property type="entry name" value="MT-severing_AAA_ATPase"/>
</dbReference>
<name>A0ABP5EEU1_9MICO</name>
<evidence type="ECO:0000313" key="2">
    <source>
        <dbReference type="EMBL" id="GAA1996306.1"/>
    </source>
</evidence>
<dbReference type="InterPro" id="IPR003959">
    <property type="entry name" value="ATPase_AAA_core"/>
</dbReference>
<dbReference type="Proteomes" id="UP001500326">
    <property type="component" value="Unassembled WGS sequence"/>
</dbReference>
<sequence>MSELAYLVPPLVDADSADLTARAGRLAWRIADVVEQNCSPESGAMDAVAFLRRWAETADSRSAPEHLAVGSPLQRIARGFGLAEEEVDLLVLAGVPEEHEGLAATFRSLHPTSEPRPTVGLAALLLGGKPTDRARLRAILSSGSAVKHSLIRLEGTGPFFERSLVLAEELWPALHGCDAWPAGLSRVANTGSPSGMDAWLLLRDVEACISAVQRNARCLIAVPHDDPNIARARCEAIASAAGLDVVGAAMLPGDARGAALLVVHAVARGAVPMIVLDHVEHPVDVPLGDYDGPVLVATAPGALAPPADRALLHVDPSPAPLAAVRDAWAAAIPALAADAGMLAARHPLDPAITAQLARDFAVAREDFDLRRVSKAVRSRTSVSLPSGARLVVPEVTWAQLVLPREALDQLHGAVDRLSMQSTVLDDWRMREHSQATRGVRLLFTGLPGTGKSLAAAALATAVGTDLMIVDVARLVSKWLGETEKNLSATFEAAERTRAVLLLDEADALFGTRTEISDSHDRYANLETAYLLQRVEQFEGLLVLTSNLRQNIDPAFTRRLDFVIEFPLPDLPARIALWERLLPRELGSVRGADVDLEALARLYPVPGGWVRNAAVGAAFAAASSGEPITQRRLVDAVRREYLKASTPFPGEPQRRRDDHDR</sequence>
<keyword evidence="2" id="KW-0067">ATP-binding</keyword>
<dbReference type="RefSeq" id="WP_344065635.1">
    <property type="nucleotide sequence ID" value="NZ_BAAAOH010000001.1"/>
</dbReference>
<dbReference type="Gene3D" id="3.40.50.300">
    <property type="entry name" value="P-loop containing nucleotide triphosphate hydrolases"/>
    <property type="match status" value="1"/>
</dbReference>
<evidence type="ECO:0000313" key="3">
    <source>
        <dbReference type="Proteomes" id="UP001500326"/>
    </source>
</evidence>
<dbReference type="EMBL" id="BAAAOH010000001">
    <property type="protein sequence ID" value="GAA1996306.1"/>
    <property type="molecule type" value="Genomic_DNA"/>
</dbReference>
<dbReference type="Pfam" id="PF00004">
    <property type="entry name" value="AAA"/>
    <property type="match status" value="1"/>
</dbReference>
<dbReference type="InterPro" id="IPR027417">
    <property type="entry name" value="P-loop_NTPase"/>
</dbReference>
<feature type="domain" description="AAA+ ATPase" evidence="1">
    <location>
        <begin position="437"/>
        <end position="569"/>
    </location>
</feature>
<dbReference type="PANTHER" id="PTHR23074">
    <property type="entry name" value="AAA DOMAIN-CONTAINING"/>
    <property type="match status" value="1"/>
</dbReference>
<evidence type="ECO:0000259" key="1">
    <source>
        <dbReference type="SMART" id="SM00382"/>
    </source>
</evidence>
<gene>
    <name evidence="2" type="ORF">GCM10009777_36350</name>
</gene>
<organism evidence="2 3">
    <name type="scientific">Microbacterium pumilum</name>
    <dbReference type="NCBI Taxonomy" id="344165"/>
    <lineage>
        <taxon>Bacteria</taxon>
        <taxon>Bacillati</taxon>
        <taxon>Actinomycetota</taxon>
        <taxon>Actinomycetes</taxon>
        <taxon>Micrococcales</taxon>
        <taxon>Microbacteriaceae</taxon>
        <taxon>Microbacterium</taxon>
    </lineage>
</organism>
<protein>
    <submittedName>
        <fullName evidence="2">ATP-binding protein</fullName>
    </submittedName>
</protein>
<accession>A0ABP5EEU1</accession>
<proteinExistence type="predicted"/>
<dbReference type="GO" id="GO:0005524">
    <property type="term" value="F:ATP binding"/>
    <property type="evidence" value="ECO:0007669"/>
    <property type="project" value="UniProtKB-KW"/>
</dbReference>
<reference evidence="3" key="1">
    <citation type="journal article" date="2019" name="Int. J. Syst. Evol. Microbiol.">
        <title>The Global Catalogue of Microorganisms (GCM) 10K type strain sequencing project: providing services to taxonomists for standard genome sequencing and annotation.</title>
        <authorList>
            <consortium name="The Broad Institute Genomics Platform"/>
            <consortium name="The Broad Institute Genome Sequencing Center for Infectious Disease"/>
            <person name="Wu L."/>
            <person name="Ma J."/>
        </authorList>
    </citation>
    <scope>NUCLEOTIDE SEQUENCE [LARGE SCALE GENOMIC DNA]</scope>
    <source>
        <strain evidence="3">JCM 14902</strain>
    </source>
</reference>
<dbReference type="InterPro" id="IPR054472">
    <property type="entry name" value="WHD"/>
</dbReference>
<keyword evidence="3" id="KW-1185">Reference proteome</keyword>